<evidence type="ECO:0000313" key="3">
    <source>
        <dbReference type="Proteomes" id="UP000542813"/>
    </source>
</evidence>
<feature type="transmembrane region" description="Helical" evidence="1">
    <location>
        <begin position="16"/>
        <end position="36"/>
    </location>
</feature>
<dbReference type="AlphaFoldDB" id="A0A7W9LNT9"/>
<keyword evidence="3" id="KW-1185">Reference proteome</keyword>
<dbReference type="RefSeq" id="WP_184826544.1">
    <property type="nucleotide sequence ID" value="NZ_JACHMM010000001.1"/>
</dbReference>
<sequence>MDAVVDYEGLDLHEGAAAAAGSFLAMALFVLTLTFAGGGPDALGLALAVLFYATPIWLAGFLLVGLPVAVWIENRTPVAAPRRGRWMRYAKAGAVVGRCCSCCIRSSCR</sequence>
<evidence type="ECO:0000313" key="2">
    <source>
        <dbReference type="EMBL" id="MBB5790467.1"/>
    </source>
</evidence>
<dbReference type="EMBL" id="JACHMM010000001">
    <property type="protein sequence ID" value="MBB5790467.1"/>
    <property type="molecule type" value="Genomic_DNA"/>
</dbReference>
<comment type="caution">
    <text evidence="2">The sequence shown here is derived from an EMBL/GenBank/DDBJ whole genome shotgun (WGS) entry which is preliminary data.</text>
</comment>
<organism evidence="2 3">
    <name type="scientific">Jiangella mangrovi</name>
    <dbReference type="NCBI Taxonomy" id="1524084"/>
    <lineage>
        <taxon>Bacteria</taxon>
        <taxon>Bacillati</taxon>
        <taxon>Actinomycetota</taxon>
        <taxon>Actinomycetes</taxon>
        <taxon>Jiangellales</taxon>
        <taxon>Jiangellaceae</taxon>
        <taxon>Jiangella</taxon>
    </lineage>
</organism>
<keyword evidence="1" id="KW-0812">Transmembrane</keyword>
<reference evidence="2 3" key="1">
    <citation type="submission" date="2020-08" db="EMBL/GenBank/DDBJ databases">
        <title>Sequencing the genomes of 1000 actinobacteria strains.</title>
        <authorList>
            <person name="Klenk H.-P."/>
        </authorList>
    </citation>
    <scope>NUCLEOTIDE SEQUENCE [LARGE SCALE GENOMIC DNA]</scope>
    <source>
        <strain evidence="2 3">DSM 102122</strain>
    </source>
</reference>
<gene>
    <name evidence="2" type="ORF">HD601_005042</name>
</gene>
<keyword evidence="1" id="KW-1133">Transmembrane helix</keyword>
<evidence type="ECO:0000256" key="1">
    <source>
        <dbReference type="SAM" id="Phobius"/>
    </source>
</evidence>
<keyword evidence="1" id="KW-0472">Membrane</keyword>
<dbReference type="Proteomes" id="UP000542813">
    <property type="component" value="Unassembled WGS sequence"/>
</dbReference>
<proteinExistence type="predicted"/>
<protein>
    <submittedName>
        <fullName evidence="2">Uncharacterized protein</fullName>
    </submittedName>
</protein>
<feature type="transmembrane region" description="Helical" evidence="1">
    <location>
        <begin position="43"/>
        <end position="72"/>
    </location>
</feature>
<accession>A0A7W9LNT9</accession>
<name>A0A7W9LNT9_9ACTN</name>